<sequence length="311" mass="32490">MFTAKKRGRLAVLGAVVIGATVALAGCSSSNPLSSGSTSGTSSKSGTIVIGSQQYYSDTIVAEAYAQALENAGFTVKRSFNIGQRNVYLPELASGKIDLIPDYSGNLLQYYDAKTTASSESDIESALPGVLPKGLKVLKAAPATDQDTYTVTKEFSTKNNITSLDQLKDYSGSLTVGANSEFQTRPYGIPGLKSDYGVTASLKAIADSGGPLTVAALKNGQVQLADIYSADPAIKANDFVSLKDPKNMILPQHIIPVADKKVNAKATAVIEKVNAALTQSELISLNSKSVNDKQSAAVIAKAFLKSAGILK</sequence>
<dbReference type="Gene3D" id="3.40.190.10">
    <property type="entry name" value="Periplasmic binding protein-like II"/>
    <property type="match status" value="1"/>
</dbReference>
<comment type="caution">
    <text evidence="3">The sequence shown here is derived from an EMBL/GenBank/DDBJ whole genome shotgun (WGS) entry which is preliminary data.</text>
</comment>
<dbReference type="GO" id="GO:0022857">
    <property type="term" value="F:transmembrane transporter activity"/>
    <property type="evidence" value="ECO:0007669"/>
    <property type="project" value="InterPro"/>
</dbReference>
<feature type="chain" id="PRO_5019737187" evidence="1">
    <location>
        <begin position="26"/>
        <end position="311"/>
    </location>
</feature>
<evidence type="ECO:0000259" key="2">
    <source>
        <dbReference type="Pfam" id="PF04069"/>
    </source>
</evidence>
<evidence type="ECO:0000313" key="4">
    <source>
        <dbReference type="Proteomes" id="UP000280008"/>
    </source>
</evidence>
<evidence type="ECO:0000313" key="3">
    <source>
        <dbReference type="EMBL" id="RKR73874.1"/>
    </source>
</evidence>
<proteinExistence type="predicted"/>
<keyword evidence="4" id="KW-1185">Reference proteome</keyword>
<evidence type="ECO:0000256" key="1">
    <source>
        <dbReference type="SAM" id="SignalP"/>
    </source>
</evidence>
<reference evidence="3 4" key="1">
    <citation type="submission" date="2018-10" db="EMBL/GenBank/DDBJ databases">
        <title>Sequencing the genomes of 1000 actinobacteria strains.</title>
        <authorList>
            <person name="Klenk H.-P."/>
        </authorList>
    </citation>
    <scope>NUCLEOTIDE SEQUENCE [LARGE SCALE GENOMIC DNA]</scope>
    <source>
        <strain evidence="3 4">DSM 17894</strain>
    </source>
</reference>
<dbReference type="Proteomes" id="UP000280008">
    <property type="component" value="Unassembled WGS sequence"/>
</dbReference>
<keyword evidence="1" id="KW-0732">Signal</keyword>
<protein>
    <submittedName>
        <fullName evidence="3">Osmoprotectant transport system substrate-binding protein</fullName>
    </submittedName>
</protein>
<dbReference type="PROSITE" id="PS51257">
    <property type="entry name" value="PROKAR_LIPOPROTEIN"/>
    <property type="match status" value="1"/>
</dbReference>
<dbReference type="CDD" id="cd13606">
    <property type="entry name" value="PBP2_ProX_like"/>
    <property type="match status" value="1"/>
</dbReference>
<dbReference type="GO" id="GO:0043190">
    <property type="term" value="C:ATP-binding cassette (ABC) transporter complex"/>
    <property type="evidence" value="ECO:0007669"/>
    <property type="project" value="InterPro"/>
</dbReference>
<dbReference type="AlphaFoldDB" id="A0A495ICY5"/>
<gene>
    <name evidence="3" type="ORF">C8E83_0971</name>
</gene>
<dbReference type="SUPFAM" id="SSF53850">
    <property type="entry name" value="Periplasmic binding protein-like II"/>
    <property type="match status" value="1"/>
</dbReference>
<feature type="domain" description="ABC-type glycine betaine transport system substrate-binding" evidence="2">
    <location>
        <begin position="47"/>
        <end position="305"/>
    </location>
</feature>
<dbReference type="OrthoDB" id="9781705at2"/>
<dbReference type="Pfam" id="PF04069">
    <property type="entry name" value="OpuAC"/>
    <property type="match status" value="1"/>
</dbReference>
<dbReference type="EMBL" id="RBKS01000001">
    <property type="protein sequence ID" value="RKR73874.1"/>
    <property type="molecule type" value="Genomic_DNA"/>
</dbReference>
<dbReference type="InterPro" id="IPR007210">
    <property type="entry name" value="ABC_Gly_betaine_transp_sub-bd"/>
</dbReference>
<dbReference type="RefSeq" id="WP_121368688.1">
    <property type="nucleotide sequence ID" value="NZ_RBKS01000001.1"/>
</dbReference>
<feature type="signal peptide" evidence="1">
    <location>
        <begin position="1"/>
        <end position="25"/>
    </location>
</feature>
<dbReference type="Gene3D" id="3.40.190.120">
    <property type="entry name" value="Osmoprotection protein (prox), domain 2"/>
    <property type="match status" value="1"/>
</dbReference>
<organism evidence="3 4">
    <name type="scientific">Frondihabitans australicus</name>
    <dbReference type="NCBI Taxonomy" id="386892"/>
    <lineage>
        <taxon>Bacteria</taxon>
        <taxon>Bacillati</taxon>
        <taxon>Actinomycetota</taxon>
        <taxon>Actinomycetes</taxon>
        <taxon>Micrococcales</taxon>
        <taxon>Microbacteriaceae</taxon>
        <taxon>Frondihabitans</taxon>
    </lineage>
</organism>
<name>A0A495ICY5_9MICO</name>
<accession>A0A495ICY5</accession>